<dbReference type="GO" id="GO:0005634">
    <property type="term" value="C:nucleus"/>
    <property type="evidence" value="ECO:0007669"/>
    <property type="project" value="InterPro"/>
</dbReference>
<keyword evidence="2" id="KW-0408">Iron</keyword>
<dbReference type="GO" id="GO:0005524">
    <property type="term" value="F:ATP binding"/>
    <property type="evidence" value="ECO:0007669"/>
    <property type="project" value="InterPro"/>
</dbReference>
<dbReference type="GO" id="GO:0006289">
    <property type="term" value="P:nucleotide-excision repair"/>
    <property type="evidence" value="ECO:0007669"/>
    <property type="project" value="InterPro"/>
</dbReference>
<evidence type="ECO:0000256" key="5">
    <source>
        <dbReference type="ARBA" id="ARBA00023204"/>
    </source>
</evidence>
<sequence>MRVLHVVAETPPSFLQHVKDLTYIDRKPLRFCAERLTSLIRTLELTDLDQYNALQKVASFATLVATYEKGFLLILEPFETENATVPNPVFHL</sequence>
<dbReference type="GO" id="GO:0016818">
    <property type="term" value="F:hydrolase activity, acting on acid anhydrides, in phosphorus-containing anhydrides"/>
    <property type="evidence" value="ECO:0007669"/>
    <property type="project" value="InterPro"/>
</dbReference>
<dbReference type="Proteomes" id="UP000054564">
    <property type="component" value="Unassembled WGS sequence"/>
</dbReference>
<feature type="non-terminal residue" evidence="9">
    <location>
        <position position="92"/>
    </location>
</feature>
<accession>A0A0L0ULN7</accession>
<evidence type="ECO:0000313" key="10">
    <source>
        <dbReference type="Proteomes" id="UP000054564"/>
    </source>
</evidence>
<comment type="cofactor">
    <cofactor evidence="1">
        <name>[4Fe-4S] cluster</name>
        <dbReference type="ChEBI" id="CHEBI:49883"/>
    </cofactor>
</comment>
<dbReference type="InterPro" id="IPR001945">
    <property type="entry name" value="RAD3/XPD"/>
</dbReference>
<evidence type="ECO:0000256" key="2">
    <source>
        <dbReference type="ARBA" id="ARBA00022485"/>
    </source>
</evidence>
<dbReference type="PRINTS" id="PR00852">
    <property type="entry name" value="XRODRMPGMNTD"/>
</dbReference>
<proteinExistence type="predicted"/>
<keyword evidence="2" id="KW-0004">4Fe-4S</keyword>
<feature type="domain" description="Helical and beta-bridge" evidence="8">
    <location>
        <begin position="1"/>
        <end position="70"/>
    </location>
</feature>
<evidence type="ECO:0000256" key="4">
    <source>
        <dbReference type="ARBA" id="ARBA00023125"/>
    </source>
</evidence>
<gene>
    <name evidence="9" type="ORF">PSTG_18644</name>
</gene>
<dbReference type="STRING" id="1165861.A0A0L0ULN7"/>
<dbReference type="EMBL" id="AJIL01003557">
    <property type="protein sequence ID" value="KNE87962.1"/>
    <property type="molecule type" value="Genomic_DNA"/>
</dbReference>
<keyword evidence="2" id="KW-0411">Iron-sulfur</keyword>
<dbReference type="EC" id="5.6.2.3" evidence="6"/>
<organism evidence="9 10">
    <name type="scientific">Puccinia striiformis f. sp. tritici PST-78</name>
    <dbReference type="NCBI Taxonomy" id="1165861"/>
    <lineage>
        <taxon>Eukaryota</taxon>
        <taxon>Fungi</taxon>
        <taxon>Dikarya</taxon>
        <taxon>Basidiomycota</taxon>
        <taxon>Pucciniomycotina</taxon>
        <taxon>Pucciniomycetes</taxon>
        <taxon>Pucciniales</taxon>
        <taxon>Pucciniaceae</taxon>
        <taxon>Puccinia</taxon>
    </lineage>
</organism>
<evidence type="ECO:0000256" key="6">
    <source>
        <dbReference type="ARBA" id="ARBA00044969"/>
    </source>
</evidence>
<dbReference type="InterPro" id="IPR010643">
    <property type="entry name" value="HBB"/>
</dbReference>
<dbReference type="GO" id="GO:0051539">
    <property type="term" value="F:4 iron, 4 sulfur cluster binding"/>
    <property type="evidence" value="ECO:0007669"/>
    <property type="project" value="UniProtKB-KW"/>
</dbReference>
<keyword evidence="5" id="KW-0234">DNA repair</keyword>
<name>A0A0L0ULN7_9BASI</name>
<evidence type="ECO:0000259" key="8">
    <source>
        <dbReference type="Pfam" id="PF06777"/>
    </source>
</evidence>
<evidence type="ECO:0000313" key="9">
    <source>
        <dbReference type="EMBL" id="KNE87962.1"/>
    </source>
</evidence>
<dbReference type="GO" id="GO:0003677">
    <property type="term" value="F:DNA binding"/>
    <property type="evidence" value="ECO:0007669"/>
    <property type="project" value="UniProtKB-KW"/>
</dbReference>
<keyword evidence="2" id="KW-0479">Metal-binding</keyword>
<dbReference type="AlphaFoldDB" id="A0A0L0ULN7"/>
<comment type="catalytic activity">
    <reaction evidence="7">
        <text>ATP + H2O = ADP + phosphate + H(+)</text>
        <dbReference type="Rhea" id="RHEA:13065"/>
        <dbReference type="ChEBI" id="CHEBI:15377"/>
        <dbReference type="ChEBI" id="CHEBI:15378"/>
        <dbReference type="ChEBI" id="CHEBI:30616"/>
        <dbReference type="ChEBI" id="CHEBI:43474"/>
        <dbReference type="ChEBI" id="CHEBI:456216"/>
        <dbReference type="EC" id="5.6.2.3"/>
    </reaction>
</comment>
<evidence type="ECO:0000256" key="7">
    <source>
        <dbReference type="ARBA" id="ARBA00048954"/>
    </source>
</evidence>
<comment type="caution">
    <text evidence="9">The sequence shown here is derived from an EMBL/GenBank/DDBJ whole genome shotgun (WGS) entry which is preliminary data.</text>
</comment>
<keyword evidence="3" id="KW-0227">DNA damage</keyword>
<protein>
    <recommendedName>
        <fullName evidence="6">DNA 5'-3' helicase</fullName>
        <ecNumber evidence="6">5.6.2.3</ecNumber>
    </recommendedName>
</protein>
<evidence type="ECO:0000256" key="1">
    <source>
        <dbReference type="ARBA" id="ARBA00001966"/>
    </source>
</evidence>
<dbReference type="OrthoDB" id="272481at2759"/>
<evidence type="ECO:0000256" key="3">
    <source>
        <dbReference type="ARBA" id="ARBA00022763"/>
    </source>
</evidence>
<dbReference type="Pfam" id="PF06777">
    <property type="entry name" value="HBB"/>
    <property type="match status" value="1"/>
</dbReference>
<dbReference type="GO" id="GO:0043139">
    <property type="term" value="F:5'-3' DNA helicase activity"/>
    <property type="evidence" value="ECO:0007669"/>
    <property type="project" value="UniProtKB-EC"/>
</dbReference>
<keyword evidence="10" id="KW-1185">Reference proteome</keyword>
<keyword evidence="4" id="KW-0238">DNA-binding</keyword>
<reference evidence="10" key="1">
    <citation type="submission" date="2014-03" db="EMBL/GenBank/DDBJ databases">
        <title>The Genome Sequence of Puccinia striiformis f. sp. tritici PST-78.</title>
        <authorList>
            <consortium name="The Broad Institute Genome Sequencing Platform"/>
            <person name="Cuomo C."/>
            <person name="Hulbert S."/>
            <person name="Chen X."/>
            <person name="Walker B."/>
            <person name="Young S.K."/>
            <person name="Zeng Q."/>
            <person name="Gargeya S."/>
            <person name="Fitzgerald M."/>
            <person name="Haas B."/>
            <person name="Abouelleil A."/>
            <person name="Alvarado L."/>
            <person name="Arachchi H.M."/>
            <person name="Berlin A.M."/>
            <person name="Chapman S.B."/>
            <person name="Goldberg J."/>
            <person name="Griggs A."/>
            <person name="Gujja S."/>
            <person name="Hansen M."/>
            <person name="Howarth C."/>
            <person name="Imamovic A."/>
            <person name="Larimer J."/>
            <person name="McCowan C."/>
            <person name="Montmayeur A."/>
            <person name="Murphy C."/>
            <person name="Neiman D."/>
            <person name="Pearson M."/>
            <person name="Priest M."/>
            <person name="Roberts A."/>
            <person name="Saif S."/>
            <person name="Shea T."/>
            <person name="Sisk P."/>
            <person name="Sykes S."/>
            <person name="Wortman J."/>
            <person name="Nusbaum C."/>
            <person name="Birren B."/>
        </authorList>
    </citation>
    <scope>NUCLEOTIDE SEQUENCE [LARGE SCALE GENOMIC DNA]</scope>
    <source>
        <strain evidence="10">race PST-78</strain>
    </source>
</reference>